<dbReference type="PRINTS" id="PR00722">
    <property type="entry name" value="CHYMOTRYPSIN"/>
</dbReference>
<dbReference type="InterPro" id="IPR050430">
    <property type="entry name" value="Peptidase_S1"/>
</dbReference>
<keyword evidence="2" id="KW-0378">Hydrolase</keyword>
<dbReference type="InterPro" id="IPR008979">
    <property type="entry name" value="Galactose-bd-like_sf"/>
</dbReference>
<dbReference type="EMBL" id="VFOL01000001">
    <property type="protein sequence ID" value="TQL36034.1"/>
    <property type="molecule type" value="Genomic_DNA"/>
</dbReference>
<gene>
    <name evidence="6" type="ORF">FB564_1112</name>
</gene>
<dbReference type="Gene3D" id="2.40.10.10">
    <property type="entry name" value="Trypsin-like serine proteases"/>
    <property type="match status" value="1"/>
</dbReference>
<keyword evidence="6" id="KW-0645">Protease</keyword>
<dbReference type="GeneID" id="93770428"/>
<dbReference type="SUPFAM" id="SSF50494">
    <property type="entry name" value="Trypsin-like serine proteases"/>
    <property type="match status" value="1"/>
</dbReference>
<evidence type="ECO:0000313" key="6">
    <source>
        <dbReference type="EMBL" id="TQL36034.1"/>
    </source>
</evidence>
<dbReference type="GO" id="GO:0016798">
    <property type="term" value="F:hydrolase activity, acting on glycosyl bonds"/>
    <property type="evidence" value="ECO:0007669"/>
    <property type="project" value="InterPro"/>
</dbReference>
<evidence type="ECO:0000313" key="7">
    <source>
        <dbReference type="Proteomes" id="UP000315983"/>
    </source>
</evidence>
<proteinExistence type="inferred from homology"/>
<dbReference type="InterPro" id="IPR001254">
    <property type="entry name" value="Trypsin_dom"/>
</dbReference>
<dbReference type="GO" id="GO:0004252">
    <property type="term" value="F:serine-type endopeptidase activity"/>
    <property type="evidence" value="ECO:0007669"/>
    <property type="project" value="InterPro"/>
</dbReference>
<evidence type="ECO:0000259" key="5">
    <source>
        <dbReference type="PROSITE" id="PS50240"/>
    </source>
</evidence>
<feature type="domain" description="Peptidase S1" evidence="5">
    <location>
        <begin position="33"/>
        <end position="249"/>
    </location>
</feature>
<feature type="chain" id="PRO_5039203902" evidence="4">
    <location>
        <begin position="27"/>
        <end position="692"/>
    </location>
</feature>
<accession>A0A542XJK7</accession>
<evidence type="ECO:0000256" key="2">
    <source>
        <dbReference type="ARBA" id="ARBA00022801"/>
    </source>
</evidence>
<dbReference type="PANTHER" id="PTHR24276:SF98">
    <property type="entry name" value="FI18310P1-RELATED"/>
    <property type="match status" value="1"/>
</dbReference>
<dbReference type="InterPro" id="IPR001314">
    <property type="entry name" value="Peptidase_S1A"/>
</dbReference>
<comment type="similarity">
    <text evidence="1">Belongs to the peptidase S1 family.</text>
</comment>
<sequence length="692" mass="71152">MLPNVSKRARRFGGLLALTLAASSLAGVPAYGIAGGSPATAEEFPFLAHLAIGGEQACSGALVATSWIVTAGDCFADSGDFGAPAQNTTVTVGRSDLTADASGRVRTVIDLVRHPERNVILARLDAPVPDITPVAITGTAPVVGDTLRGAGYGRTATEWVPGHLSSAAFSIDSLTDALVNVVGADGSDAATCKGDAGGPLFRGEGSAVRLVALNTASWQNGCLGSTETRQGGTAARLDTIAGWISRNTVDPQVATTRPPNYSFEAGLAGWNQYAAGGNTASTDRAYEGGTSAKVVDTSSTAASGLESTRMPAVPGVEYTATAWVNVTSGTPSLYVRFFDAAGHVLLSTSTDFAGDPLQWTRMQIADTAPAGTARVGLLVYITQARTGTTYFDQVDIARAAALPVANGGFENGLTGWSDYGSGGSTASTDRSYEGVASAKIVDTSSTTGTGLEGARFPAVVGVGYTASARMFRSTNTSTAPALYMRFYNDAGDLVGNASTSAPDITGQWTQARATGITPAGATQVAVLLYSFQASTGTTYFDQVELRRAADVTVPDHGFENGLAGWSQYGEGGNATSTDGAYEGTTSAIITDDSTTTPTGLESPRMPAVEGVSYTAMAFMYVESGSPSIYVRYFNASGDLLTSSSADFSGVPEEWTPLQVTATAPAGTESMSVLLYSKLKNTGTTYADQVVIH</sequence>
<name>A0A542XJK7_SALAC</name>
<dbReference type="InterPro" id="IPR043504">
    <property type="entry name" value="Peptidase_S1_PA_chymotrypsin"/>
</dbReference>
<dbReference type="PROSITE" id="PS50240">
    <property type="entry name" value="TRYPSIN_DOM"/>
    <property type="match status" value="1"/>
</dbReference>
<organism evidence="6 7">
    <name type="scientific">Salinispora arenicola</name>
    <dbReference type="NCBI Taxonomy" id="168697"/>
    <lineage>
        <taxon>Bacteria</taxon>
        <taxon>Bacillati</taxon>
        <taxon>Actinomycetota</taxon>
        <taxon>Actinomycetes</taxon>
        <taxon>Micromonosporales</taxon>
        <taxon>Micromonosporaceae</taxon>
        <taxon>Salinispora</taxon>
    </lineage>
</organism>
<dbReference type="Pfam" id="PF00089">
    <property type="entry name" value="Trypsin"/>
    <property type="match status" value="1"/>
</dbReference>
<protein>
    <submittedName>
        <fullName evidence="6">Secreted trypsin-like serine protease</fullName>
    </submittedName>
</protein>
<evidence type="ECO:0000256" key="3">
    <source>
        <dbReference type="ARBA" id="ARBA00023157"/>
    </source>
</evidence>
<dbReference type="PANTHER" id="PTHR24276">
    <property type="entry name" value="POLYSERASE-RELATED"/>
    <property type="match status" value="1"/>
</dbReference>
<dbReference type="Gene3D" id="2.60.120.260">
    <property type="entry name" value="Galactose-binding domain-like"/>
    <property type="match status" value="3"/>
</dbReference>
<keyword evidence="4" id="KW-0732">Signal</keyword>
<dbReference type="SUPFAM" id="SSF49785">
    <property type="entry name" value="Galactose-binding domain-like"/>
    <property type="match status" value="3"/>
</dbReference>
<reference evidence="6 7" key="1">
    <citation type="submission" date="2019-06" db="EMBL/GenBank/DDBJ databases">
        <title>Sequencing the genomes of 1000 actinobacteria strains.</title>
        <authorList>
            <person name="Klenk H.-P."/>
        </authorList>
    </citation>
    <scope>NUCLEOTIDE SEQUENCE [LARGE SCALE GENOMIC DNA]</scope>
    <source>
        <strain evidence="6 7">DSM 44819</strain>
    </source>
</reference>
<dbReference type="GO" id="GO:0006508">
    <property type="term" value="P:proteolysis"/>
    <property type="evidence" value="ECO:0007669"/>
    <property type="project" value="UniProtKB-KW"/>
</dbReference>
<comment type="caution">
    <text evidence="6">The sequence shown here is derived from an EMBL/GenBank/DDBJ whole genome shotgun (WGS) entry which is preliminary data.</text>
</comment>
<dbReference type="AlphaFoldDB" id="A0A542XJK7"/>
<dbReference type="Proteomes" id="UP000315983">
    <property type="component" value="Unassembled WGS sequence"/>
</dbReference>
<dbReference type="InterPro" id="IPR009003">
    <property type="entry name" value="Peptidase_S1_PA"/>
</dbReference>
<feature type="signal peptide" evidence="4">
    <location>
        <begin position="1"/>
        <end position="26"/>
    </location>
</feature>
<dbReference type="RefSeq" id="WP_142116179.1">
    <property type="nucleotide sequence ID" value="NZ_BOQM01000009.1"/>
</dbReference>
<evidence type="ECO:0000256" key="4">
    <source>
        <dbReference type="SAM" id="SignalP"/>
    </source>
</evidence>
<keyword evidence="3" id="KW-1015">Disulfide bond</keyword>
<dbReference type="InterPro" id="IPR003305">
    <property type="entry name" value="CenC_carb-bd"/>
</dbReference>
<dbReference type="Pfam" id="PF02018">
    <property type="entry name" value="CBM_4_9"/>
    <property type="match status" value="1"/>
</dbReference>
<evidence type="ECO:0000256" key="1">
    <source>
        <dbReference type="ARBA" id="ARBA00007664"/>
    </source>
</evidence>
<dbReference type="SMART" id="SM00020">
    <property type="entry name" value="Tryp_SPc"/>
    <property type="match status" value="1"/>
</dbReference>